<organism evidence="1">
    <name type="scientific">marine metagenome</name>
    <dbReference type="NCBI Taxonomy" id="408172"/>
    <lineage>
        <taxon>unclassified sequences</taxon>
        <taxon>metagenomes</taxon>
        <taxon>ecological metagenomes</taxon>
    </lineage>
</organism>
<evidence type="ECO:0000313" key="1">
    <source>
        <dbReference type="EMBL" id="SVC90644.1"/>
    </source>
</evidence>
<gene>
    <name evidence="1" type="ORF">METZ01_LOCUS343498</name>
</gene>
<sequence length="42" mass="5166">MKFNVVVLEPLEYRYGHFLYDYARLFYHGLENLGHQCHIHKN</sequence>
<feature type="non-terminal residue" evidence="1">
    <location>
        <position position="42"/>
    </location>
</feature>
<name>A0A382QYR9_9ZZZZ</name>
<dbReference type="AlphaFoldDB" id="A0A382QYR9"/>
<dbReference type="EMBL" id="UINC01117897">
    <property type="protein sequence ID" value="SVC90644.1"/>
    <property type="molecule type" value="Genomic_DNA"/>
</dbReference>
<proteinExistence type="predicted"/>
<reference evidence="1" key="1">
    <citation type="submission" date="2018-05" db="EMBL/GenBank/DDBJ databases">
        <authorList>
            <person name="Lanie J.A."/>
            <person name="Ng W.-L."/>
            <person name="Kazmierczak K.M."/>
            <person name="Andrzejewski T.M."/>
            <person name="Davidsen T.M."/>
            <person name="Wayne K.J."/>
            <person name="Tettelin H."/>
            <person name="Glass J.I."/>
            <person name="Rusch D."/>
            <person name="Podicherti R."/>
            <person name="Tsui H.-C.T."/>
            <person name="Winkler M.E."/>
        </authorList>
    </citation>
    <scope>NUCLEOTIDE SEQUENCE</scope>
</reference>
<accession>A0A382QYR9</accession>
<protein>
    <submittedName>
        <fullName evidence="1">Uncharacterized protein</fullName>
    </submittedName>
</protein>